<evidence type="ECO:0000313" key="3">
    <source>
        <dbReference type="Proteomes" id="UP001201980"/>
    </source>
</evidence>
<feature type="compositionally biased region" description="Low complexity" evidence="1">
    <location>
        <begin position="421"/>
        <end position="433"/>
    </location>
</feature>
<dbReference type="Proteomes" id="UP001201980">
    <property type="component" value="Unassembled WGS sequence"/>
</dbReference>
<dbReference type="AlphaFoldDB" id="A0AAD5RT45"/>
<feature type="compositionally biased region" description="Acidic residues" evidence="1">
    <location>
        <begin position="357"/>
        <end position="370"/>
    </location>
</feature>
<name>A0AAD5RT45_9PEZI</name>
<sequence length="516" mass="58095">MARFSRSEMVKLPTRNYYPKPEGEIIGMEGSRHWGNSWVRLAPAKMETAGDTHEPYDEWARPTKGEDVYDHLDRKSREYHDRQFNYWYTTNNFSAEPVPAGYVRLFGYKMRNDQKDVPVDSPGVKDWIEIGKPYMMGPPADSRKGPGKRCRVADWVDDVEAEMRGPKKLKAAVAGTAAGTAGALYKFDEGYEGDHEQEDRVTRRGDKDGKYALRGTGLATVMMDLSRKEVFSFPHKYELQDAMFCCMMENIKFTFTSNNPETHRYPHNNPTEVALIHHLRILCTGKQLPQKAINGIHGIFFKPYLSREIAFYEAKIMEAAQQAVQPEVAQEVEDAAEQAMEQNSDHENDHEAVAEDGGQDEEDSGEELGEESQTKTTKARAVEKAKKGKKGNKKGKKKGKKGKKSKKGKKKAPEPTDDNAHTAAQNAQPTAQNLSPQPEARATGKPASERVEYKPVRIPLINTKLKETIANMNDRLVAEIPGYKPDEPGTSEQGGKPKTYIPRLSEFALWNILDDN</sequence>
<feature type="compositionally biased region" description="Basic and acidic residues" evidence="1">
    <location>
        <begin position="411"/>
        <end position="420"/>
    </location>
</feature>
<feature type="compositionally biased region" description="Basic residues" evidence="1">
    <location>
        <begin position="386"/>
        <end position="410"/>
    </location>
</feature>
<comment type="caution">
    <text evidence="2">The sequence shown here is derived from an EMBL/GenBank/DDBJ whole genome shotgun (WGS) entry which is preliminary data.</text>
</comment>
<dbReference type="EMBL" id="JAKWBI020000079">
    <property type="protein sequence ID" value="KAJ2903510.1"/>
    <property type="molecule type" value="Genomic_DNA"/>
</dbReference>
<proteinExistence type="predicted"/>
<evidence type="ECO:0000313" key="2">
    <source>
        <dbReference type="EMBL" id="KAJ2903510.1"/>
    </source>
</evidence>
<accession>A0AAD5RT45</accession>
<feature type="compositionally biased region" description="Basic and acidic residues" evidence="1">
    <location>
        <begin position="343"/>
        <end position="353"/>
    </location>
</feature>
<evidence type="ECO:0000256" key="1">
    <source>
        <dbReference type="SAM" id="MobiDB-lite"/>
    </source>
</evidence>
<feature type="region of interest" description="Disordered" evidence="1">
    <location>
        <begin position="327"/>
        <end position="453"/>
    </location>
</feature>
<reference evidence="2" key="1">
    <citation type="submission" date="2022-07" db="EMBL/GenBank/DDBJ databases">
        <title>Draft genome sequence of Zalerion maritima ATCC 34329, a (micro)plastics degrading marine fungus.</title>
        <authorList>
            <person name="Paco A."/>
            <person name="Goncalves M.F.M."/>
            <person name="Rocha-Santos T.A.P."/>
            <person name="Alves A."/>
        </authorList>
    </citation>
    <scope>NUCLEOTIDE SEQUENCE</scope>
    <source>
        <strain evidence="2">ATCC 34329</strain>
    </source>
</reference>
<keyword evidence="3" id="KW-1185">Reference proteome</keyword>
<feature type="region of interest" description="Disordered" evidence="1">
    <location>
        <begin position="480"/>
        <end position="500"/>
    </location>
</feature>
<organism evidence="2 3">
    <name type="scientific">Zalerion maritima</name>
    <dbReference type="NCBI Taxonomy" id="339359"/>
    <lineage>
        <taxon>Eukaryota</taxon>
        <taxon>Fungi</taxon>
        <taxon>Dikarya</taxon>
        <taxon>Ascomycota</taxon>
        <taxon>Pezizomycotina</taxon>
        <taxon>Sordariomycetes</taxon>
        <taxon>Lulworthiomycetidae</taxon>
        <taxon>Lulworthiales</taxon>
        <taxon>Lulworthiaceae</taxon>
        <taxon>Zalerion</taxon>
    </lineage>
</organism>
<protein>
    <submittedName>
        <fullName evidence="2">Uncharacterized protein</fullName>
    </submittedName>
</protein>
<gene>
    <name evidence="2" type="ORF">MKZ38_009732</name>
</gene>